<sequence length="77" mass="8447">MPPSLSTGRRRVAGPGGPTRIRFLPAPWTPLERLPGPSSPQPRNAPQWSHIQEHRGHPVKAQRDVSEEGACTQDHGL</sequence>
<feature type="region of interest" description="Disordered" evidence="1">
    <location>
        <begin position="1"/>
        <end position="77"/>
    </location>
</feature>
<dbReference type="EMBL" id="MKHE01000024">
    <property type="protein sequence ID" value="OWK02833.1"/>
    <property type="molecule type" value="Genomic_DNA"/>
</dbReference>
<evidence type="ECO:0000313" key="3">
    <source>
        <dbReference type="Proteomes" id="UP000242450"/>
    </source>
</evidence>
<comment type="caution">
    <text evidence="2">The sequence shown here is derived from an EMBL/GenBank/DDBJ whole genome shotgun (WGS) entry which is preliminary data.</text>
</comment>
<feature type="compositionally biased region" description="Polar residues" evidence="1">
    <location>
        <begin position="41"/>
        <end position="50"/>
    </location>
</feature>
<keyword evidence="3" id="KW-1185">Reference proteome</keyword>
<name>A0A212CA08_CEREH</name>
<evidence type="ECO:0000313" key="2">
    <source>
        <dbReference type="EMBL" id="OWK02833.1"/>
    </source>
</evidence>
<proteinExistence type="predicted"/>
<dbReference type="Proteomes" id="UP000242450">
    <property type="component" value="Chromosome 24"/>
</dbReference>
<organism evidence="2 3">
    <name type="scientific">Cervus elaphus hippelaphus</name>
    <name type="common">European red deer</name>
    <dbReference type="NCBI Taxonomy" id="46360"/>
    <lineage>
        <taxon>Eukaryota</taxon>
        <taxon>Metazoa</taxon>
        <taxon>Chordata</taxon>
        <taxon>Craniata</taxon>
        <taxon>Vertebrata</taxon>
        <taxon>Euteleostomi</taxon>
        <taxon>Mammalia</taxon>
        <taxon>Eutheria</taxon>
        <taxon>Laurasiatheria</taxon>
        <taxon>Artiodactyla</taxon>
        <taxon>Ruminantia</taxon>
        <taxon>Pecora</taxon>
        <taxon>Cervidae</taxon>
        <taxon>Cervinae</taxon>
        <taxon>Cervus</taxon>
    </lineage>
</organism>
<evidence type="ECO:0000256" key="1">
    <source>
        <dbReference type="SAM" id="MobiDB-lite"/>
    </source>
</evidence>
<feature type="compositionally biased region" description="Basic and acidic residues" evidence="1">
    <location>
        <begin position="51"/>
        <end position="66"/>
    </location>
</feature>
<gene>
    <name evidence="2" type="ORF">Celaphus_00010298</name>
</gene>
<protein>
    <submittedName>
        <fullName evidence="2">Uncharacterized protein</fullName>
    </submittedName>
</protein>
<reference evidence="2 3" key="1">
    <citation type="journal article" date="2018" name="Mol. Genet. Genomics">
        <title>The red deer Cervus elaphus genome CerEla1.0: sequencing, annotating, genes, and chromosomes.</title>
        <authorList>
            <person name="Bana N.A."/>
            <person name="Nyiri A."/>
            <person name="Nagy J."/>
            <person name="Frank K."/>
            <person name="Nagy T."/>
            <person name="Steger V."/>
            <person name="Schiller M."/>
            <person name="Lakatos P."/>
            <person name="Sugar L."/>
            <person name="Horn P."/>
            <person name="Barta E."/>
            <person name="Orosz L."/>
        </authorList>
    </citation>
    <scope>NUCLEOTIDE SEQUENCE [LARGE SCALE GENOMIC DNA]</scope>
    <source>
        <strain evidence="2">Hungarian</strain>
    </source>
</reference>
<dbReference type="AlphaFoldDB" id="A0A212CA08"/>
<accession>A0A212CA08</accession>